<dbReference type="GeneID" id="78560565"/>
<gene>
    <name evidence="1" type="ORF">KQ249_13985</name>
</gene>
<evidence type="ECO:0000313" key="1">
    <source>
        <dbReference type="EMBL" id="QWV11793.1"/>
    </source>
</evidence>
<evidence type="ECO:0000313" key="2">
    <source>
        <dbReference type="Proteomes" id="UP000683442"/>
    </source>
</evidence>
<reference evidence="1 2" key="1">
    <citation type="submission" date="2021-06" db="EMBL/GenBank/DDBJ databases">
        <title>Microbial metabolic specificity influences pelagic lipid remineralization.</title>
        <authorList>
            <person name="Behrendt L."/>
            <person name="Hunter J.E."/>
            <person name="Alcolombri U."/>
            <person name="Smriga S."/>
            <person name="Mincer T."/>
            <person name="Lowenstein D.P."/>
            <person name="Peaudecerf F.J."/>
            <person name="Fernandez V.I."/>
            <person name="Fredricks H."/>
            <person name="Almblad H."/>
            <person name="Harrison J.J."/>
            <person name="Stocker R."/>
            <person name="Van Mooy B.A.S."/>
        </authorList>
    </citation>
    <scope>NUCLEOTIDE SEQUENCE [LARGE SCALE GENOMIC DNA]</scope>
    <source>
        <strain evidence="1 2">HP15-B</strain>
    </source>
</reference>
<organism evidence="1 2">
    <name type="scientific">Marinobacter adhaerens</name>
    <dbReference type="NCBI Taxonomy" id="1033846"/>
    <lineage>
        <taxon>Bacteria</taxon>
        <taxon>Pseudomonadati</taxon>
        <taxon>Pseudomonadota</taxon>
        <taxon>Gammaproteobacteria</taxon>
        <taxon>Pseudomonadales</taxon>
        <taxon>Marinobacteraceae</taxon>
        <taxon>Marinobacter</taxon>
    </lineage>
</organism>
<sequence>MADHKANLRSGPGSSDPAWTNIVASDIAPVAIGGGWSLNYVSGAQPASDAASLGNWPTAGAAAWVNDETTATSGHRVPASPTWVQMEITGPANTSFTLKGYSNGASGRFVEWRLNGGASQNIEEGTNDSVVEFTGTTDANGDALLEYREGAGSSSTGYANAIMITPGAASDTTPPIYEVAPAVTETRENGHTISGTADEDSVFYGVRLPAGATVPTSQQVIDGQDASGSPALEADSVLASAGISADLDFVTASASTGYRYAIVAVDDEPTPNVQATPTVIDDTTAAAVVEGISAQTIRNKAGDLTPNATNLKIAVRESSDPESTVHFSTTNGSLNGSSQTSAINLESAGVTVGDTVHFSYFNPALNEGLNVDLTVEDIA</sequence>
<dbReference type="Proteomes" id="UP000683442">
    <property type="component" value="Chromosome"/>
</dbReference>
<proteinExistence type="predicted"/>
<accession>A0ABX8IGB4</accession>
<protein>
    <submittedName>
        <fullName evidence="1">Uncharacterized protein</fullName>
    </submittedName>
</protein>
<keyword evidence="2" id="KW-1185">Reference proteome</keyword>
<dbReference type="EMBL" id="CP076686">
    <property type="protein sequence ID" value="QWV11793.1"/>
    <property type="molecule type" value="Genomic_DNA"/>
</dbReference>
<name>A0ABX8IGB4_9GAMM</name>
<dbReference type="RefSeq" id="WP_041645267.1">
    <property type="nucleotide sequence ID" value="NZ_CP076686.1"/>
</dbReference>